<organism evidence="1 2">
    <name type="scientific">Terfezia boudieri ATCC MYA-4762</name>
    <dbReference type="NCBI Taxonomy" id="1051890"/>
    <lineage>
        <taxon>Eukaryota</taxon>
        <taxon>Fungi</taxon>
        <taxon>Dikarya</taxon>
        <taxon>Ascomycota</taxon>
        <taxon>Pezizomycotina</taxon>
        <taxon>Pezizomycetes</taxon>
        <taxon>Pezizales</taxon>
        <taxon>Pezizaceae</taxon>
        <taxon>Terfezia</taxon>
    </lineage>
</organism>
<evidence type="ECO:0000313" key="1">
    <source>
        <dbReference type="EMBL" id="RPB23910.1"/>
    </source>
</evidence>
<protein>
    <submittedName>
        <fullName evidence="1">Uncharacterized protein</fullName>
    </submittedName>
</protein>
<keyword evidence="2" id="KW-1185">Reference proteome</keyword>
<evidence type="ECO:0000313" key="2">
    <source>
        <dbReference type="Proteomes" id="UP000267821"/>
    </source>
</evidence>
<reference evidence="1 2" key="1">
    <citation type="journal article" date="2018" name="Nat. Ecol. Evol.">
        <title>Pezizomycetes genomes reveal the molecular basis of ectomycorrhizal truffle lifestyle.</title>
        <authorList>
            <person name="Murat C."/>
            <person name="Payen T."/>
            <person name="Noel B."/>
            <person name="Kuo A."/>
            <person name="Morin E."/>
            <person name="Chen J."/>
            <person name="Kohler A."/>
            <person name="Krizsan K."/>
            <person name="Balestrini R."/>
            <person name="Da Silva C."/>
            <person name="Montanini B."/>
            <person name="Hainaut M."/>
            <person name="Levati E."/>
            <person name="Barry K.W."/>
            <person name="Belfiori B."/>
            <person name="Cichocki N."/>
            <person name="Clum A."/>
            <person name="Dockter R.B."/>
            <person name="Fauchery L."/>
            <person name="Guy J."/>
            <person name="Iotti M."/>
            <person name="Le Tacon F."/>
            <person name="Lindquist E.A."/>
            <person name="Lipzen A."/>
            <person name="Malagnac F."/>
            <person name="Mello A."/>
            <person name="Molinier V."/>
            <person name="Miyauchi S."/>
            <person name="Poulain J."/>
            <person name="Riccioni C."/>
            <person name="Rubini A."/>
            <person name="Sitrit Y."/>
            <person name="Splivallo R."/>
            <person name="Traeger S."/>
            <person name="Wang M."/>
            <person name="Zifcakova L."/>
            <person name="Wipf D."/>
            <person name="Zambonelli A."/>
            <person name="Paolocci F."/>
            <person name="Nowrousian M."/>
            <person name="Ottonello S."/>
            <person name="Baldrian P."/>
            <person name="Spatafora J.W."/>
            <person name="Henrissat B."/>
            <person name="Nagy L.G."/>
            <person name="Aury J.M."/>
            <person name="Wincker P."/>
            <person name="Grigoriev I.V."/>
            <person name="Bonfante P."/>
            <person name="Martin F.M."/>
        </authorList>
    </citation>
    <scope>NUCLEOTIDE SEQUENCE [LARGE SCALE GENOMIC DNA]</scope>
    <source>
        <strain evidence="1 2">ATCC MYA-4762</strain>
    </source>
</reference>
<dbReference type="EMBL" id="ML121544">
    <property type="protein sequence ID" value="RPB23910.1"/>
    <property type="molecule type" value="Genomic_DNA"/>
</dbReference>
<sequence>MPAVDVYLVAAGTVSNPRNEKQLTEILTQVSNFRRMIHTARYSNSIIGEYKQLPIKLKKGTFCSYPYRKITSSINTNWRKKTSEAKLKNFRINTNWRKKTSNWRKKTSNWRKITSSIKLKNFSFNTIELEKKDFENLQLQLRESNNKSLFTSGNLCTIAKDQGDRYSGHCLGTRILPRSEPDLL</sequence>
<dbReference type="Proteomes" id="UP000267821">
    <property type="component" value="Unassembled WGS sequence"/>
</dbReference>
<accession>A0A3N4LM61</accession>
<name>A0A3N4LM61_9PEZI</name>
<dbReference type="AlphaFoldDB" id="A0A3N4LM61"/>
<gene>
    <name evidence="1" type="ORF">L211DRAFT_229583</name>
</gene>
<proteinExistence type="predicted"/>
<dbReference type="InParanoid" id="A0A3N4LM61"/>